<proteinExistence type="predicted"/>
<reference evidence="4" key="1">
    <citation type="submission" date="2020-11" db="EMBL/GenBank/DDBJ databases">
        <authorList>
            <person name="Tran Van P."/>
        </authorList>
    </citation>
    <scope>NUCLEOTIDE SEQUENCE</scope>
</reference>
<feature type="compositionally biased region" description="Basic residues" evidence="3">
    <location>
        <begin position="94"/>
        <end position="105"/>
    </location>
</feature>
<dbReference type="GO" id="GO:0005634">
    <property type="term" value="C:nucleus"/>
    <property type="evidence" value="ECO:0007669"/>
    <property type="project" value="TreeGrafter"/>
</dbReference>
<evidence type="ECO:0000256" key="3">
    <source>
        <dbReference type="SAM" id="MobiDB-lite"/>
    </source>
</evidence>
<dbReference type="AlphaFoldDB" id="A0A7R9Q5U7"/>
<dbReference type="GO" id="GO:0008157">
    <property type="term" value="F:protein phosphatase 1 binding"/>
    <property type="evidence" value="ECO:0007669"/>
    <property type="project" value="TreeGrafter"/>
</dbReference>
<accession>A0A7R9Q5U7</accession>
<organism evidence="4">
    <name type="scientific">Medioppia subpectinata</name>
    <dbReference type="NCBI Taxonomy" id="1979941"/>
    <lineage>
        <taxon>Eukaryota</taxon>
        <taxon>Metazoa</taxon>
        <taxon>Ecdysozoa</taxon>
        <taxon>Arthropoda</taxon>
        <taxon>Chelicerata</taxon>
        <taxon>Arachnida</taxon>
        <taxon>Acari</taxon>
        <taxon>Acariformes</taxon>
        <taxon>Sarcoptiformes</taxon>
        <taxon>Oribatida</taxon>
        <taxon>Brachypylina</taxon>
        <taxon>Oppioidea</taxon>
        <taxon>Oppiidae</taxon>
        <taxon>Medioppia</taxon>
    </lineage>
</organism>
<dbReference type="GO" id="GO:0004865">
    <property type="term" value="F:protein serine/threonine phosphatase inhibitor activity"/>
    <property type="evidence" value="ECO:0007669"/>
    <property type="project" value="InterPro"/>
</dbReference>
<feature type="compositionally biased region" description="Acidic residues" evidence="3">
    <location>
        <begin position="123"/>
        <end position="132"/>
    </location>
</feature>
<dbReference type="InterPro" id="IPR011107">
    <property type="entry name" value="PPI_Ypi1"/>
</dbReference>
<evidence type="ECO:0000313" key="4">
    <source>
        <dbReference type="EMBL" id="CAD7632785.1"/>
    </source>
</evidence>
<protein>
    <recommendedName>
        <fullName evidence="1">E3 ubiquitin-protein ligase PPP1R11</fullName>
    </recommendedName>
    <alternativeName>
        <fullName evidence="2">Protein phosphatase 1 regulatory subunit 11</fullName>
    </alternativeName>
</protein>
<dbReference type="PANTHER" id="PTHR20835:SF0">
    <property type="entry name" value="E3 UBIQUITIN-PROTEIN LIGASE PPP1R11"/>
    <property type="match status" value="1"/>
</dbReference>
<dbReference type="PANTHER" id="PTHR20835">
    <property type="entry name" value="E3 UBIQUITIN-PROTEIN LIGASE PPP1R11-RELATED"/>
    <property type="match status" value="1"/>
</dbReference>
<name>A0A7R9Q5U7_9ACAR</name>
<dbReference type="Proteomes" id="UP000759131">
    <property type="component" value="Unassembled WGS sequence"/>
</dbReference>
<evidence type="ECO:0000256" key="2">
    <source>
        <dbReference type="ARBA" id="ARBA00031039"/>
    </source>
</evidence>
<feature type="region of interest" description="Disordered" evidence="3">
    <location>
        <begin position="1"/>
        <end position="22"/>
    </location>
</feature>
<feature type="region of interest" description="Disordered" evidence="3">
    <location>
        <begin position="69"/>
        <end position="132"/>
    </location>
</feature>
<dbReference type="EMBL" id="OC866139">
    <property type="protein sequence ID" value="CAD7632785.1"/>
    <property type="molecule type" value="Genomic_DNA"/>
</dbReference>
<sequence length="132" mass="14130">MIKTSRDVTDGSSSAAMRSPVLRLRLKKPSTVTAVAAGDRKKVSFSDSVVDNEGLGRKKSKCCCVYHKPRLFDDGSSTDSDDSDDCPESDHCFGHKKRPTSRKRGPNGTAAAAADDGLHPMVDVEDMDVGAD</sequence>
<evidence type="ECO:0000256" key="1">
    <source>
        <dbReference type="ARBA" id="ARBA00021994"/>
    </source>
</evidence>
<gene>
    <name evidence="4" type="ORF">OSB1V03_LOCUS13187</name>
</gene>
<dbReference type="OrthoDB" id="307488at2759"/>
<evidence type="ECO:0000313" key="5">
    <source>
        <dbReference type="Proteomes" id="UP000759131"/>
    </source>
</evidence>
<dbReference type="EMBL" id="CAJPIZ010011564">
    <property type="protein sequence ID" value="CAG2113215.1"/>
    <property type="molecule type" value="Genomic_DNA"/>
</dbReference>
<dbReference type="Pfam" id="PF07491">
    <property type="entry name" value="PPI_Ypi1"/>
    <property type="match status" value="1"/>
</dbReference>
<keyword evidence="5" id="KW-1185">Reference proteome</keyword>